<keyword evidence="1" id="KW-1133">Transmembrane helix</keyword>
<dbReference type="InterPro" id="IPR051784">
    <property type="entry name" value="Nod_factor_ABC_transporter"/>
</dbReference>
<dbReference type="PANTHER" id="PTHR43229:SF2">
    <property type="entry name" value="NODULATION PROTEIN J"/>
    <property type="match status" value="1"/>
</dbReference>
<evidence type="ECO:0000313" key="2">
    <source>
        <dbReference type="EMBL" id="GEK41431.1"/>
    </source>
</evidence>
<comment type="caution">
    <text evidence="2">The sequence shown here is derived from an EMBL/GenBank/DDBJ whole genome shotgun (WGS) entry which is preliminary data.</text>
</comment>
<keyword evidence="3" id="KW-1185">Reference proteome</keyword>
<feature type="transmembrane region" description="Helical" evidence="1">
    <location>
        <begin position="140"/>
        <end position="166"/>
    </location>
</feature>
<feature type="transmembrane region" description="Helical" evidence="1">
    <location>
        <begin position="173"/>
        <end position="193"/>
    </location>
</feature>
<accession>A0A510WS87</accession>
<keyword evidence="1" id="KW-0472">Membrane</keyword>
<keyword evidence="1" id="KW-0812">Transmembrane</keyword>
<feature type="transmembrane region" description="Helical" evidence="1">
    <location>
        <begin position="101"/>
        <end position="128"/>
    </location>
</feature>
<name>A0A510WS87_9LACO</name>
<dbReference type="RefSeq" id="WP_057828074.1">
    <property type="nucleotide sequence ID" value="NZ_BAAACL010000015.1"/>
</dbReference>
<feature type="transmembrane region" description="Helical" evidence="1">
    <location>
        <begin position="57"/>
        <end position="80"/>
    </location>
</feature>
<sequence>MLAIIKRNILIYFRKFSNIMFSLLGSMIFFFIYILFLRKNILSSLHQITAAGKVLDMWMLGALLTITAMTTALNVMGQLVTDKSNNKFLDFKISVPSPFKLLLGYFGAAMLVSVGMQVLVFGIVWGYFLTYESLRLTTGMIIHLVAIGIESSFCATGIACLVCAFIKNETALRAVNTIFGSGFGFLIGGYFPIGEMSMTAQHVIKAFPLTYSVAQNRQILMDHLLRVTIKPIRVPMEKFFGLNLTINGSQVSSEMITLILIGTGIILILLIAIISRKMIEVTMAERS</sequence>
<gene>
    <name evidence="2" type="ORF">LAV01_02630</name>
</gene>
<evidence type="ECO:0000256" key="1">
    <source>
        <dbReference type="SAM" id="Phobius"/>
    </source>
</evidence>
<feature type="transmembrane region" description="Helical" evidence="1">
    <location>
        <begin position="16"/>
        <end position="37"/>
    </location>
</feature>
<dbReference type="AlphaFoldDB" id="A0A510WS87"/>
<dbReference type="Proteomes" id="UP000321722">
    <property type="component" value="Unassembled WGS sequence"/>
</dbReference>
<reference evidence="2 3" key="1">
    <citation type="submission" date="2019-07" db="EMBL/GenBank/DDBJ databases">
        <title>Whole genome shotgun sequence of Lactobacillus aviarius subsp. aviarius NBRC 102162.</title>
        <authorList>
            <person name="Hosoyama A."/>
            <person name="Uohara A."/>
            <person name="Ohji S."/>
            <person name="Ichikawa N."/>
        </authorList>
    </citation>
    <scope>NUCLEOTIDE SEQUENCE [LARGE SCALE GENOMIC DNA]</scope>
    <source>
        <strain evidence="2 3">NBRC 102162</strain>
    </source>
</reference>
<dbReference type="PANTHER" id="PTHR43229">
    <property type="entry name" value="NODULATION PROTEIN J"/>
    <property type="match status" value="1"/>
</dbReference>
<evidence type="ECO:0000313" key="3">
    <source>
        <dbReference type="Proteomes" id="UP000321722"/>
    </source>
</evidence>
<proteinExistence type="predicted"/>
<dbReference type="EMBL" id="BJUI01000001">
    <property type="protein sequence ID" value="GEK41431.1"/>
    <property type="molecule type" value="Genomic_DNA"/>
</dbReference>
<dbReference type="GeneID" id="29933494"/>
<organism evidence="2 3">
    <name type="scientific">Ligilactobacillus aviarius</name>
    <dbReference type="NCBI Taxonomy" id="1606"/>
    <lineage>
        <taxon>Bacteria</taxon>
        <taxon>Bacillati</taxon>
        <taxon>Bacillota</taxon>
        <taxon>Bacilli</taxon>
        <taxon>Lactobacillales</taxon>
        <taxon>Lactobacillaceae</taxon>
        <taxon>Ligilactobacillus</taxon>
    </lineage>
</organism>
<protein>
    <submittedName>
        <fullName evidence="2">Multidrug ABC transporter permease</fullName>
    </submittedName>
</protein>
<feature type="transmembrane region" description="Helical" evidence="1">
    <location>
        <begin position="255"/>
        <end position="274"/>
    </location>
</feature>